<dbReference type="InterPro" id="IPR035906">
    <property type="entry name" value="MetI-like_sf"/>
</dbReference>
<dbReference type="SUPFAM" id="SSF161098">
    <property type="entry name" value="MetI-like"/>
    <property type="match status" value="1"/>
</dbReference>
<evidence type="ECO:0000256" key="2">
    <source>
        <dbReference type="ARBA" id="ARBA00022692"/>
    </source>
</evidence>
<comment type="subcellular location">
    <subcellularLocation>
        <location evidence="1">Membrane</location>
        <topology evidence="1">Multi-pass membrane protein</topology>
    </subcellularLocation>
</comment>
<sequence length="70" mass="7919">MSIKAAFISRVIVVLLGTVIAKWMACHRFKGKIVIETVLRLPLVIPPSVIVFFCLEKTAVFTWLIMCDKL</sequence>
<evidence type="ECO:0000313" key="7">
    <source>
        <dbReference type="Proteomes" id="UP000613002"/>
    </source>
</evidence>
<gene>
    <name evidence="6" type="ORF">HNR78_001140</name>
</gene>
<dbReference type="AlphaFoldDB" id="A0AA89SRL6"/>
<organism evidence="6 7">
    <name type="scientific">Parageobacillus toebii NBRC 107807</name>
    <dbReference type="NCBI Taxonomy" id="1223503"/>
    <lineage>
        <taxon>Bacteria</taxon>
        <taxon>Bacillati</taxon>
        <taxon>Bacillota</taxon>
        <taxon>Bacilli</taxon>
        <taxon>Bacillales</taxon>
        <taxon>Anoxybacillaceae</taxon>
        <taxon>Parageobacillus</taxon>
    </lineage>
</organism>
<dbReference type="GO" id="GO:0016020">
    <property type="term" value="C:membrane"/>
    <property type="evidence" value="ECO:0007669"/>
    <property type="project" value="UniProtKB-SubCell"/>
</dbReference>
<evidence type="ECO:0000256" key="4">
    <source>
        <dbReference type="ARBA" id="ARBA00023136"/>
    </source>
</evidence>
<protein>
    <submittedName>
        <fullName evidence="6">ABC-type molybdate transport system permease subunit</fullName>
    </submittedName>
</protein>
<evidence type="ECO:0000256" key="5">
    <source>
        <dbReference type="SAM" id="Phobius"/>
    </source>
</evidence>
<keyword evidence="3 5" id="KW-1133">Transmembrane helix</keyword>
<keyword evidence="4 5" id="KW-0472">Membrane</keyword>
<dbReference type="EMBL" id="JACICZ010000003">
    <property type="protein sequence ID" value="MBB3868259.1"/>
    <property type="molecule type" value="Genomic_DNA"/>
</dbReference>
<evidence type="ECO:0000256" key="3">
    <source>
        <dbReference type="ARBA" id="ARBA00022989"/>
    </source>
</evidence>
<accession>A0AA89SRL6</accession>
<name>A0AA89SRL6_9BACL</name>
<keyword evidence="7" id="KW-1185">Reference proteome</keyword>
<evidence type="ECO:0000256" key="1">
    <source>
        <dbReference type="ARBA" id="ARBA00004141"/>
    </source>
</evidence>
<dbReference type="Proteomes" id="UP000613002">
    <property type="component" value="Unassembled WGS sequence"/>
</dbReference>
<feature type="transmembrane region" description="Helical" evidence="5">
    <location>
        <begin position="45"/>
        <end position="66"/>
    </location>
</feature>
<reference evidence="6 7" key="1">
    <citation type="submission" date="2020-08" db="EMBL/GenBank/DDBJ databases">
        <title>Genomic Encyclopedia of Type Strains, Phase IV (KMG-IV): sequencing the most valuable type-strain genomes for metagenomic binning, comparative biology and taxonomic classification.</title>
        <authorList>
            <person name="Goeker M."/>
        </authorList>
    </citation>
    <scope>NUCLEOTIDE SEQUENCE [LARGE SCALE GENOMIC DNA]</scope>
    <source>
        <strain evidence="6 7">DSM 14590</strain>
    </source>
</reference>
<evidence type="ECO:0000313" key="6">
    <source>
        <dbReference type="EMBL" id="MBB3868259.1"/>
    </source>
</evidence>
<dbReference type="RefSeq" id="WP_062677766.1">
    <property type="nucleotide sequence ID" value="NZ_CP049703.1"/>
</dbReference>
<proteinExistence type="predicted"/>
<comment type="caution">
    <text evidence="6">The sequence shown here is derived from an EMBL/GenBank/DDBJ whole genome shotgun (WGS) entry which is preliminary data.</text>
</comment>
<keyword evidence="2 5" id="KW-0812">Transmembrane</keyword>
<dbReference type="Gene3D" id="1.10.3720.10">
    <property type="entry name" value="MetI-like"/>
    <property type="match status" value="1"/>
</dbReference>